<evidence type="ECO:0000313" key="2">
    <source>
        <dbReference type="EMBL" id="KUJ86220.1"/>
    </source>
</evidence>
<dbReference type="Proteomes" id="UP000053791">
    <property type="component" value="Unassembled WGS sequence"/>
</dbReference>
<evidence type="ECO:0000313" key="3">
    <source>
        <dbReference type="Proteomes" id="UP000053791"/>
    </source>
</evidence>
<proteinExistence type="inferred from homology"/>
<dbReference type="NCBIfam" id="NF011991">
    <property type="entry name" value="PRK15447.1"/>
    <property type="match status" value="1"/>
</dbReference>
<protein>
    <recommendedName>
        <fullName evidence="1">Ubiquinone biosynthesis protein UbiV</fullName>
    </recommendedName>
</protein>
<organism evidence="2 3">
    <name type="scientific">Ruegeria marisrubri</name>
    <dbReference type="NCBI Taxonomy" id="1685379"/>
    <lineage>
        <taxon>Bacteria</taxon>
        <taxon>Pseudomonadati</taxon>
        <taxon>Pseudomonadota</taxon>
        <taxon>Alphaproteobacteria</taxon>
        <taxon>Rhodobacterales</taxon>
        <taxon>Roseobacteraceae</taxon>
        <taxon>Ruegeria</taxon>
    </lineage>
</organism>
<dbReference type="InterPro" id="IPR043693">
    <property type="entry name" value="UbiV"/>
</dbReference>
<comment type="cofactor">
    <cofactor evidence="1">
        <name>[4Fe-4S] cluster</name>
        <dbReference type="ChEBI" id="CHEBI:49883"/>
    </cofactor>
</comment>
<dbReference type="RefSeq" id="WP_068344672.1">
    <property type="nucleotide sequence ID" value="NZ_LQBQ01000001.1"/>
</dbReference>
<comment type="caution">
    <text evidence="2">The sequence shown here is derived from an EMBL/GenBank/DDBJ whole genome shotgun (WGS) entry which is preliminary data.</text>
</comment>
<keyword evidence="1" id="KW-0411">Iron-sulfur</keyword>
<name>A0A117KHD6_9RHOB</name>
<dbReference type="InterPro" id="IPR051454">
    <property type="entry name" value="RNA/ubiquinone_mod_enzymes"/>
</dbReference>
<keyword evidence="1" id="KW-0479">Metal-binding</keyword>
<evidence type="ECO:0000256" key="1">
    <source>
        <dbReference type="HAMAP-Rule" id="MF_02233"/>
    </source>
</evidence>
<keyword evidence="1" id="KW-0408">Iron</keyword>
<feature type="binding site" evidence="1">
    <location>
        <position position="191"/>
    </location>
    <ligand>
        <name>[4Fe-4S] cluster</name>
        <dbReference type="ChEBI" id="CHEBI:49883"/>
    </ligand>
</feature>
<dbReference type="PANTHER" id="PTHR30217">
    <property type="entry name" value="PEPTIDASE U32 FAMILY"/>
    <property type="match status" value="1"/>
</dbReference>
<dbReference type="STRING" id="1685379.AVO45_01680"/>
<comment type="pathway">
    <text evidence="1">Cofactor biosynthesis; ubiquinone biosynthesis.</text>
</comment>
<dbReference type="EMBL" id="LQBQ01000001">
    <property type="protein sequence ID" value="KUJ86220.1"/>
    <property type="molecule type" value="Genomic_DNA"/>
</dbReference>
<feature type="binding site" evidence="1">
    <location>
        <position position="187"/>
    </location>
    <ligand>
        <name>[4Fe-4S] cluster</name>
        <dbReference type="ChEBI" id="CHEBI:49883"/>
    </ligand>
</feature>
<dbReference type="GO" id="GO:0046872">
    <property type="term" value="F:metal ion binding"/>
    <property type="evidence" value="ECO:0007669"/>
    <property type="project" value="UniProtKB-KW"/>
</dbReference>
<keyword evidence="2" id="KW-0378">Hydrolase</keyword>
<comment type="similarity">
    <text evidence="1">Belongs to the peptidase U32 family. UbiV subfamily.</text>
</comment>
<reference evidence="2 3" key="1">
    <citation type="submission" date="2015-12" db="EMBL/GenBank/DDBJ databases">
        <authorList>
            <person name="Shamseldin A."/>
            <person name="Moawad H."/>
            <person name="Abd El-Rahim W.M."/>
            <person name="Sadowsky M.J."/>
        </authorList>
    </citation>
    <scope>NUCLEOTIDE SEQUENCE [LARGE SCALE GENOMIC DNA]</scope>
    <source>
        <strain evidence="2 3">ZGT118</strain>
    </source>
</reference>
<dbReference type="AlphaFoldDB" id="A0A117KHD6"/>
<dbReference type="GO" id="GO:0051539">
    <property type="term" value="F:4 iron, 4 sulfur cluster binding"/>
    <property type="evidence" value="ECO:0007669"/>
    <property type="project" value="UniProtKB-UniRule"/>
</dbReference>
<accession>A0A117KHD6</accession>
<gene>
    <name evidence="1" type="primary">ubiV</name>
    <name evidence="2" type="ORF">AVO45_01680</name>
</gene>
<keyword evidence="2" id="KW-0645">Protease</keyword>
<dbReference type="GO" id="GO:0008233">
    <property type="term" value="F:peptidase activity"/>
    <property type="evidence" value="ECO:0007669"/>
    <property type="project" value="UniProtKB-KW"/>
</dbReference>
<dbReference type="Pfam" id="PF01136">
    <property type="entry name" value="Peptidase_U32"/>
    <property type="match status" value="1"/>
</dbReference>
<comment type="function">
    <text evidence="1">Required for O(2)-independent ubiquinone (coenzyme Q) biosynthesis. Together with UbiU, is essential for the C6-hydroxylation reaction in the oxygen-independent ubiquinone biosynthesis pathway.</text>
</comment>
<keyword evidence="3" id="KW-1185">Reference proteome</keyword>
<dbReference type="PANTHER" id="PTHR30217:SF11">
    <property type="entry name" value="UBIQUINONE BIOSYNTHESIS PROTEIN UBIV"/>
    <property type="match status" value="1"/>
</dbReference>
<feature type="binding site" evidence="1">
    <location>
        <position position="39"/>
    </location>
    <ligand>
        <name>[4Fe-4S] cluster</name>
        <dbReference type="ChEBI" id="CHEBI:49883"/>
    </ligand>
</feature>
<keyword evidence="1" id="KW-0831">Ubiquinone biosynthesis</keyword>
<keyword evidence="1" id="KW-0004">4Fe-4S</keyword>
<dbReference type="HAMAP" id="MF_02233">
    <property type="entry name" value="UbiV"/>
    <property type="match status" value="1"/>
</dbReference>
<dbReference type="InterPro" id="IPR001539">
    <property type="entry name" value="Peptidase_U32"/>
</dbReference>
<comment type="subunit">
    <text evidence="1">Forms a heterodimer with UbiU.</text>
</comment>
<feature type="binding site" evidence="1">
    <location>
        <position position="174"/>
    </location>
    <ligand>
        <name>[4Fe-4S] cluster</name>
        <dbReference type="ChEBI" id="CHEBI:49883"/>
    </ligand>
</feature>
<dbReference type="OrthoDB" id="8523349at2"/>
<sequence length="301" mass="32559">MELTVGANQFFWKPEPWSALYDQLAQAPVDRVVLGELVCSKRLPFYQDRIPAAITTLQKAGKQPVLTSLALVTLKRERKMTAELAEMGVEVEINDLTALALLPEGAKFSVGPLVNVYNESTLSWLAGMGATRVCLPPELPLEAVRTLAQAGRDLGVAIEVWGYGRVPLAISGRCYHARRHGRTKDNCQFACEEDPDGLDVRTLENRSFLAMNGVQTLSDTHACADHQVETLRDAGVSALRLSPQTGDFAGLCALWRKRLDGELAAGAVAEALQRAQPDIRLSDGFLTGASGTEWSGAQASA</sequence>
<dbReference type="UniPathway" id="UPA00232"/>
<dbReference type="GO" id="GO:0006744">
    <property type="term" value="P:ubiquinone biosynthetic process"/>
    <property type="evidence" value="ECO:0007669"/>
    <property type="project" value="UniProtKB-UniRule"/>
</dbReference>
<dbReference type="GO" id="GO:0006508">
    <property type="term" value="P:proteolysis"/>
    <property type="evidence" value="ECO:0007669"/>
    <property type="project" value="UniProtKB-KW"/>
</dbReference>